<comment type="caution">
    <text evidence="3">The sequence shown here is derived from an EMBL/GenBank/DDBJ whole genome shotgun (WGS) entry which is preliminary data.</text>
</comment>
<dbReference type="EMBL" id="VFQX01000012">
    <property type="protein sequence ID" value="KAF0981916.1"/>
    <property type="molecule type" value="Genomic_DNA"/>
</dbReference>
<feature type="compositionally biased region" description="Low complexity" evidence="2">
    <location>
        <begin position="1"/>
        <end position="17"/>
    </location>
</feature>
<name>A0A6A5C2J5_NAEFO</name>
<feature type="region of interest" description="Disordered" evidence="2">
    <location>
        <begin position="1"/>
        <end position="37"/>
    </location>
</feature>
<evidence type="ECO:0000313" key="4">
    <source>
        <dbReference type="Proteomes" id="UP000444721"/>
    </source>
</evidence>
<dbReference type="VEuPathDB" id="AmoebaDB:FDP41_011777"/>
<feature type="coiled-coil region" evidence="1">
    <location>
        <begin position="47"/>
        <end position="74"/>
    </location>
</feature>
<keyword evidence="4" id="KW-1185">Reference proteome</keyword>
<organism evidence="3 4">
    <name type="scientific">Naegleria fowleri</name>
    <name type="common">Brain eating amoeba</name>
    <dbReference type="NCBI Taxonomy" id="5763"/>
    <lineage>
        <taxon>Eukaryota</taxon>
        <taxon>Discoba</taxon>
        <taxon>Heterolobosea</taxon>
        <taxon>Tetramitia</taxon>
        <taxon>Eutetramitia</taxon>
        <taxon>Vahlkampfiidae</taxon>
        <taxon>Naegleria</taxon>
    </lineage>
</organism>
<gene>
    <name evidence="3" type="ORF">FDP41_011777</name>
</gene>
<protein>
    <submittedName>
        <fullName evidence="3">Uncharacterized protein</fullName>
    </submittedName>
</protein>
<sequence>MSEPLSSSPEDSSESSPASPPPASSSSPKKRKEYKNSIPYIPKKMKYQLKEKTKREIEIEKEKTKREQEKTKQLQLTLKPTSNLSTHMLVFIFQKKTNNTLLLSMKWSSRTGLPIARLMMVY</sequence>
<dbReference type="RefSeq" id="XP_044566629.1">
    <property type="nucleotide sequence ID" value="XM_044702223.1"/>
</dbReference>
<dbReference type="Proteomes" id="UP000444721">
    <property type="component" value="Unassembled WGS sequence"/>
</dbReference>
<proteinExistence type="predicted"/>
<evidence type="ECO:0000256" key="1">
    <source>
        <dbReference type="SAM" id="Coils"/>
    </source>
</evidence>
<dbReference type="AlphaFoldDB" id="A0A6A5C2J5"/>
<accession>A0A6A5C2J5</accession>
<reference evidence="3 4" key="1">
    <citation type="journal article" date="2019" name="Sci. Rep.">
        <title>Nanopore sequencing improves the draft genome of the human pathogenic amoeba Naegleria fowleri.</title>
        <authorList>
            <person name="Liechti N."/>
            <person name="Schurch N."/>
            <person name="Bruggmann R."/>
            <person name="Wittwer M."/>
        </authorList>
    </citation>
    <scope>NUCLEOTIDE SEQUENCE [LARGE SCALE GENOMIC DNA]</scope>
    <source>
        <strain evidence="3 4">ATCC 30894</strain>
    </source>
</reference>
<evidence type="ECO:0000313" key="3">
    <source>
        <dbReference type="EMBL" id="KAF0981916.1"/>
    </source>
</evidence>
<evidence type="ECO:0000256" key="2">
    <source>
        <dbReference type="SAM" id="MobiDB-lite"/>
    </source>
</evidence>
<dbReference type="GeneID" id="68118992"/>
<keyword evidence="1" id="KW-0175">Coiled coil</keyword>